<comment type="caution">
    <text evidence="2">The sequence shown here is derived from an EMBL/GenBank/DDBJ whole genome shotgun (WGS) entry which is preliminary data.</text>
</comment>
<evidence type="ECO:0000256" key="1">
    <source>
        <dbReference type="SAM" id="MobiDB-lite"/>
    </source>
</evidence>
<organism evidence="2 3">
    <name type="scientific">Mortierella alpina</name>
    <name type="common">Oleaginous fungus</name>
    <name type="synonym">Mortierella renispora</name>
    <dbReference type="NCBI Taxonomy" id="64518"/>
    <lineage>
        <taxon>Eukaryota</taxon>
        <taxon>Fungi</taxon>
        <taxon>Fungi incertae sedis</taxon>
        <taxon>Mucoromycota</taxon>
        <taxon>Mortierellomycotina</taxon>
        <taxon>Mortierellomycetes</taxon>
        <taxon>Mortierellales</taxon>
        <taxon>Mortierellaceae</taxon>
        <taxon>Mortierella</taxon>
    </lineage>
</organism>
<reference evidence="2" key="1">
    <citation type="submission" date="2021-07" db="EMBL/GenBank/DDBJ databases">
        <title>Draft genome of Mortierella alpina, strain LL118, isolated from an aspen leaf litter sample.</title>
        <authorList>
            <person name="Yang S."/>
            <person name="Vinatzer B.A."/>
        </authorList>
    </citation>
    <scope>NUCLEOTIDE SEQUENCE</scope>
    <source>
        <strain evidence="2">LL118</strain>
    </source>
</reference>
<feature type="compositionally biased region" description="Low complexity" evidence="1">
    <location>
        <begin position="98"/>
        <end position="111"/>
    </location>
</feature>
<dbReference type="Proteomes" id="UP000717515">
    <property type="component" value="Unassembled WGS sequence"/>
</dbReference>
<dbReference type="AlphaFoldDB" id="A0A9P8A1Y7"/>
<evidence type="ECO:0000313" key="3">
    <source>
        <dbReference type="Proteomes" id="UP000717515"/>
    </source>
</evidence>
<evidence type="ECO:0000313" key="2">
    <source>
        <dbReference type="EMBL" id="KAG9320996.1"/>
    </source>
</evidence>
<feature type="compositionally biased region" description="Low complexity" evidence="1">
    <location>
        <begin position="69"/>
        <end position="90"/>
    </location>
</feature>
<proteinExistence type="predicted"/>
<feature type="region of interest" description="Disordered" evidence="1">
    <location>
        <begin position="126"/>
        <end position="146"/>
    </location>
</feature>
<dbReference type="EMBL" id="JAIFTL010000239">
    <property type="protein sequence ID" value="KAG9320996.1"/>
    <property type="molecule type" value="Genomic_DNA"/>
</dbReference>
<feature type="region of interest" description="Disordered" evidence="1">
    <location>
        <begin position="47"/>
        <end position="111"/>
    </location>
</feature>
<protein>
    <submittedName>
        <fullName evidence="2">Uncharacterized protein</fullName>
    </submittedName>
</protein>
<name>A0A9P8A1Y7_MORAP</name>
<feature type="compositionally biased region" description="Polar residues" evidence="1">
    <location>
        <begin position="47"/>
        <end position="68"/>
    </location>
</feature>
<sequence length="159" mass="17308">MCTHSTSSTCNFCVNGRKECGDCYGIGFMQRICQDCIKEHYRRQRTNRSSTALTTRVKDQFSTAQQQFSKSMTSLSGTPSSPTSSSSGQESDSDDVSSDCSSKSNHSKSSLRSVALKFLRIPSLVAGNKKQSGEKTHRRKWSWSASTTALSLPVTSAAA</sequence>
<gene>
    <name evidence="2" type="ORF">KVV02_003974</name>
</gene>
<accession>A0A9P8A1Y7</accession>